<evidence type="ECO:0000256" key="5">
    <source>
        <dbReference type="SAM" id="MobiDB-lite"/>
    </source>
</evidence>
<sequence length="448" mass="46117">MIARCWRWLLLLLLLGITPGGQAAPGAVWVLGIDDAIGPASADYLVRSLGQAQAQGAQLVVIRMDTPGGLDSAMRQMIKAILASTVPVASYVAPSGARAASAGTYILYASHVAAMAPGTNLGAATPVRIGGPPGTPSDDKAKGGDDETLARKQFNDAAAYIRGLAQMRGRNADWAEKAVREAVSLSANEALRLNVIDQVADDLPDLLRELDGKTLQVAGQPRQLQTAGASVVEHLPDWRTRVLAVITNPSVALILIMIGVYGLLFEFMNPGSAVGGVVGGIGLLLALYALQLLPVSFAGVALILLGITFMIAEAFLPSFGVVGFGGIVAFVVGALILIDTDAPGFGIPLALIGTLALLSALLIGGVLGMALKARRRALVSGDAGLVGSLVTVTQVMASDPFCGVVLAQGEQWQVQCATPLQTGQNVRVTARHGVMLEVSAAAPATQGE</sequence>
<evidence type="ECO:0000256" key="6">
    <source>
        <dbReference type="SAM" id="Phobius"/>
    </source>
</evidence>
<dbReference type="InterPro" id="IPR012340">
    <property type="entry name" value="NA-bd_OB-fold"/>
</dbReference>
<dbReference type="RefSeq" id="WP_014755015.1">
    <property type="nucleotide sequence ID" value="NC_017986.1"/>
</dbReference>
<dbReference type="Gene3D" id="2.40.50.140">
    <property type="entry name" value="Nucleic acid-binding proteins"/>
    <property type="match status" value="1"/>
</dbReference>
<dbReference type="Pfam" id="PF24961">
    <property type="entry name" value="NfeD_membrane"/>
    <property type="match status" value="1"/>
</dbReference>
<evidence type="ECO:0000259" key="10">
    <source>
        <dbReference type="Pfam" id="PF25145"/>
    </source>
</evidence>
<dbReference type="InterPro" id="IPR056739">
    <property type="entry name" value="NfeD_membrane"/>
</dbReference>
<reference evidence="11 12" key="1">
    <citation type="journal article" date="2012" name="J. Bacteriol.">
        <title>Complete Genome Sequence of the Naphthalene-Degrading Pseudomonas putida Strain ND6.</title>
        <authorList>
            <person name="Li S."/>
            <person name="Zhao H."/>
            <person name="Li Y."/>
            <person name="Niu S."/>
            <person name="Cai B."/>
        </authorList>
    </citation>
    <scope>NUCLEOTIDE SEQUENCE [LARGE SCALE GENOMIC DNA]</scope>
    <source>
        <strain evidence="11 12">ND6</strain>
    </source>
</reference>
<dbReference type="FunFam" id="3.90.226.10:FF:000089">
    <property type="entry name" value="Membrane-bound serine protease"/>
    <property type="match status" value="1"/>
</dbReference>
<dbReference type="InterPro" id="IPR056738">
    <property type="entry name" value="NfeD1b_N"/>
</dbReference>
<dbReference type="SUPFAM" id="SSF52096">
    <property type="entry name" value="ClpP/crotonase"/>
    <property type="match status" value="1"/>
</dbReference>
<dbReference type="Gene3D" id="3.90.226.10">
    <property type="entry name" value="2-enoyl-CoA Hydratase, Chain A, domain 1"/>
    <property type="match status" value="1"/>
</dbReference>
<dbReference type="PANTHER" id="PTHR33507:SF4">
    <property type="entry name" value="NODULATION COMPETITIVENESS PROTEIN NFED"/>
    <property type="match status" value="1"/>
</dbReference>
<dbReference type="KEGG" id="ppi:YSA_05395"/>
<proteinExistence type="predicted"/>
<dbReference type="InterPro" id="IPR052165">
    <property type="entry name" value="Membrane_assoc_protease"/>
</dbReference>
<comment type="subcellular location">
    <subcellularLocation>
        <location evidence="1">Membrane</location>
        <topology evidence="1">Multi-pass membrane protein</topology>
    </subcellularLocation>
</comment>
<feature type="transmembrane region" description="Helical" evidence="6">
    <location>
        <begin position="350"/>
        <end position="371"/>
    </location>
</feature>
<evidence type="ECO:0000259" key="8">
    <source>
        <dbReference type="Pfam" id="PF01957"/>
    </source>
</evidence>
<keyword evidence="7" id="KW-0732">Signal</keyword>
<keyword evidence="4 6" id="KW-0472">Membrane</keyword>
<evidence type="ECO:0000256" key="1">
    <source>
        <dbReference type="ARBA" id="ARBA00004141"/>
    </source>
</evidence>
<dbReference type="InterPro" id="IPR029045">
    <property type="entry name" value="ClpP/crotonase-like_dom_sf"/>
</dbReference>
<keyword evidence="2 6" id="KW-0812">Transmembrane</keyword>
<feature type="domain" description="NfeD integral membrane" evidence="9">
    <location>
        <begin position="251"/>
        <end position="363"/>
    </location>
</feature>
<feature type="domain" description="NfeD-like C-terminal" evidence="8">
    <location>
        <begin position="384"/>
        <end position="438"/>
    </location>
</feature>
<evidence type="ECO:0000256" key="3">
    <source>
        <dbReference type="ARBA" id="ARBA00022989"/>
    </source>
</evidence>
<dbReference type="SUPFAM" id="SSF141322">
    <property type="entry name" value="NfeD domain-like"/>
    <property type="match status" value="1"/>
</dbReference>
<evidence type="ECO:0000256" key="4">
    <source>
        <dbReference type="ARBA" id="ARBA00023136"/>
    </source>
</evidence>
<feature type="region of interest" description="Disordered" evidence="5">
    <location>
        <begin position="125"/>
        <end position="145"/>
    </location>
</feature>
<evidence type="ECO:0000313" key="12">
    <source>
        <dbReference type="Proteomes" id="UP000005268"/>
    </source>
</evidence>
<dbReference type="CDD" id="cd07020">
    <property type="entry name" value="Clp_protease_NfeD_1"/>
    <property type="match status" value="1"/>
</dbReference>
<evidence type="ECO:0000313" key="11">
    <source>
        <dbReference type="EMBL" id="AFK69685.1"/>
    </source>
</evidence>
<dbReference type="EMBL" id="CP003588">
    <property type="protein sequence ID" value="AFK69685.1"/>
    <property type="molecule type" value="Genomic_DNA"/>
</dbReference>
<feature type="signal peptide" evidence="7">
    <location>
        <begin position="1"/>
        <end position="23"/>
    </location>
</feature>
<evidence type="ECO:0000256" key="7">
    <source>
        <dbReference type="SAM" id="SignalP"/>
    </source>
</evidence>
<dbReference type="Pfam" id="PF25145">
    <property type="entry name" value="NfeD1b_N"/>
    <property type="match status" value="1"/>
</dbReference>
<name>I3UW14_PSEPU</name>
<gene>
    <name evidence="11" type="ORF">YSA_05395</name>
</gene>
<evidence type="ECO:0000256" key="2">
    <source>
        <dbReference type="ARBA" id="ARBA00022692"/>
    </source>
</evidence>
<dbReference type="PANTHER" id="PTHR33507">
    <property type="entry name" value="INNER MEMBRANE PROTEIN YBBJ"/>
    <property type="match status" value="1"/>
</dbReference>
<dbReference type="HOGENOM" id="CLU_024619_1_0_6"/>
<feature type="transmembrane region" description="Helical" evidence="6">
    <location>
        <begin position="295"/>
        <end position="312"/>
    </location>
</feature>
<dbReference type="GO" id="GO:0016020">
    <property type="term" value="C:membrane"/>
    <property type="evidence" value="ECO:0007669"/>
    <property type="project" value="UniProtKB-SubCell"/>
</dbReference>
<feature type="domain" description="NfeD1b N-terminal" evidence="10">
    <location>
        <begin position="28"/>
        <end position="213"/>
    </location>
</feature>
<dbReference type="Pfam" id="PF01957">
    <property type="entry name" value="NfeD"/>
    <property type="match status" value="1"/>
</dbReference>
<feature type="chain" id="PRO_5003680476" evidence="7">
    <location>
        <begin position="24"/>
        <end position="448"/>
    </location>
</feature>
<organism evidence="11 12">
    <name type="scientific">Pseudomonas putida ND6</name>
    <dbReference type="NCBI Taxonomy" id="231023"/>
    <lineage>
        <taxon>Bacteria</taxon>
        <taxon>Pseudomonadati</taxon>
        <taxon>Pseudomonadota</taxon>
        <taxon>Gammaproteobacteria</taxon>
        <taxon>Pseudomonadales</taxon>
        <taxon>Pseudomonadaceae</taxon>
        <taxon>Pseudomonas</taxon>
    </lineage>
</organism>
<feature type="transmembrane region" description="Helical" evidence="6">
    <location>
        <begin position="319"/>
        <end position="338"/>
    </location>
</feature>
<dbReference type="AlphaFoldDB" id="I3UW14"/>
<accession>I3UW14</accession>
<dbReference type="InterPro" id="IPR002810">
    <property type="entry name" value="NfeD-like_C"/>
</dbReference>
<feature type="transmembrane region" description="Helical" evidence="6">
    <location>
        <begin position="242"/>
        <end position="264"/>
    </location>
</feature>
<protein>
    <submittedName>
        <fullName evidence="11">Uncharacterized protein</fullName>
    </submittedName>
</protein>
<evidence type="ECO:0000259" key="9">
    <source>
        <dbReference type="Pfam" id="PF24961"/>
    </source>
</evidence>
<keyword evidence="3 6" id="KW-1133">Transmembrane helix</keyword>
<dbReference type="Proteomes" id="UP000005268">
    <property type="component" value="Chromosome"/>
</dbReference>
<dbReference type="PATRIC" id="fig|231023.4.peg.2586"/>